<dbReference type="EMBL" id="CAFBPN010000068">
    <property type="protein sequence ID" value="CAB5025824.1"/>
    <property type="molecule type" value="Genomic_DNA"/>
</dbReference>
<gene>
    <name evidence="1" type="ORF">UFOPK4098_01136</name>
    <name evidence="2" type="ORF">UFOPK4347_01409</name>
</gene>
<evidence type="ECO:0000313" key="2">
    <source>
        <dbReference type="EMBL" id="CAB5067190.1"/>
    </source>
</evidence>
<evidence type="ECO:0000313" key="1">
    <source>
        <dbReference type="EMBL" id="CAB5025824.1"/>
    </source>
</evidence>
<accession>A0A6J7RAN5</accession>
<dbReference type="AlphaFoldDB" id="A0A6J7RAN5"/>
<reference evidence="1" key="1">
    <citation type="submission" date="2020-05" db="EMBL/GenBank/DDBJ databases">
        <authorList>
            <person name="Chiriac C."/>
            <person name="Salcher M."/>
            <person name="Ghai R."/>
            <person name="Kavagutti S V."/>
        </authorList>
    </citation>
    <scope>NUCLEOTIDE SEQUENCE</scope>
</reference>
<proteinExistence type="predicted"/>
<protein>
    <submittedName>
        <fullName evidence="1">Unannotated protein</fullName>
    </submittedName>
</protein>
<organism evidence="1">
    <name type="scientific">freshwater metagenome</name>
    <dbReference type="NCBI Taxonomy" id="449393"/>
    <lineage>
        <taxon>unclassified sequences</taxon>
        <taxon>metagenomes</taxon>
        <taxon>ecological metagenomes</taxon>
    </lineage>
</organism>
<name>A0A6J7RAN5_9ZZZZ</name>
<dbReference type="Gene3D" id="2.30.110.10">
    <property type="entry name" value="Electron Transport, Fmn-binding Protein, Chain A"/>
    <property type="match status" value="1"/>
</dbReference>
<sequence length="167" mass="18659">MARDAEHLEDCWLDDDLRERLLNTQIECTFIWTNKAGQPFGVAMSYLWRNGSIWLTAAATRPRVAAIRRTGYAAVMISSVGTDIGPGKTVSLRGPCIVHDDRATRDWMLPELANAVRPDNPAGAAAFLEHLDSPGRIVIELKPEYKLDFDSKKMWKDRPDAAPPGRL</sequence>
<dbReference type="SUPFAM" id="SSF50475">
    <property type="entry name" value="FMN-binding split barrel"/>
    <property type="match status" value="1"/>
</dbReference>
<dbReference type="InterPro" id="IPR012349">
    <property type="entry name" value="Split_barrel_FMN-bd"/>
</dbReference>
<dbReference type="EMBL" id="CAFBQU010000050">
    <property type="protein sequence ID" value="CAB5067190.1"/>
    <property type="molecule type" value="Genomic_DNA"/>
</dbReference>